<dbReference type="Pfam" id="PF14620">
    <property type="entry name" value="YPEB_PepSY1-2"/>
    <property type="match status" value="1"/>
</dbReference>
<dbReference type="RefSeq" id="WP_216516701.1">
    <property type="nucleotide sequence ID" value="NZ_JAHLPM010000002.1"/>
</dbReference>
<evidence type="ECO:0000259" key="2">
    <source>
        <dbReference type="Pfam" id="PF20769"/>
    </source>
</evidence>
<comment type="caution">
    <text evidence="3">The sequence shown here is derived from an EMBL/GenBank/DDBJ whole genome shotgun (WGS) entry which is preliminary data.</text>
</comment>
<dbReference type="EMBL" id="JAHLPM010000002">
    <property type="protein sequence ID" value="MBU5437012.1"/>
    <property type="molecule type" value="Genomic_DNA"/>
</dbReference>
<dbReference type="InterPro" id="IPR048402">
    <property type="entry name" value="YpeB_N"/>
</dbReference>
<evidence type="ECO:0000313" key="4">
    <source>
        <dbReference type="Proteomes" id="UP000749471"/>
    </source>
</evidence>
<dbReference type="Proteomes" id="UP000749471">
    <property type="component" value="Unassembled WGS sequence"/>
</dbReference>
<proteinExistence type="predicted"/>
<sequence length="454" mass="51788">MNRRWWIAPTLLALLLVVSGIWGYNQYTMKNRYEVALENHYQRLFFDVKKHVDNVQVSLSKALVSDSKEQNVLLLSQIMNEAYFAQDKLSQMPITHAETAKTEKFLNQAADYSYHIIQTHLLGENVTKEQREALTNLQKNSATFNGELAKLHASMMESNFALGELSNKQSRRVEEGNEKVFQTSLVSMDKQMSKSPELIYDGPFSDQMLNRKPLGLGGNNVSLEEAKRIATDFFGKDRVARLEVFEQGENASEVRIPAYTFHLYPKNQQKDLAVYIGVSKKGGKVVWMVNPRPVSKKTLSPKQAEEKALKYLKEKGFESMEANYSLKYDGTILFNFVNKEKDVTIYPDLIKVKVALDTGEIVGFDASAYYLNHHERTIESPHIDETAAREKVNVDFNIDSVRLTIIPKGKNEILCYEFKGKHNGADFIVYINALDGREEQVLQIIEDDNGTLTF</sequence>
<protein>
    <submittedName>
        <fullName evidence="3">Germination protein YpeB</fullName>
    </submittedName>
</protein>
<evidence type="ECO:0000259" key="1">
    <source>
        <dbReference type="Pfam" id="PF14620"/>
    </source>
</evidence>
<feature type="domain" description="Sporulation protein YpeB N-terminal" evidence="2">
    <location>
        <begin position="30"/>
        <end position="163"/>
    </location>
</feature>
<gene>
    <name evidence="3" type="primary">ypeB</name>
    <name evidence="3" type="ORF">KQI42_03260</name>
</gene>
<dbReference type="NCBIfam" id="TIGR02889">
    <property type="entry name" value="spore_YpeB"/>
    <property type="match status" value="1"/>
</dbReference>
<accession>A0ABS6E282</accession>
<organism evidence="3 4">
    <name type="scientific">Tissierella simiarum</name>
    <dbReference type="NCBI Taxonomy" id="2841534"/>
    <lineage>
        <taxon>Bacteria</taxon>
        <taxon>Bacillati</taxon>
        <taxon>Bacillota</taxon>
        <taxon>Tissierellia</taxon>
        <taxon>Tissierellales</taxon>
        <taxon>Tissierellaceae</taxon>
        <taxon>Tissierella</taxon>
    </lineage>
</organism>
<keyword evidence="4" id="KW-1185">Reference proteome</keyword>
<reference evidence="3 4" key="1">
    <citation type="submission" date="2021-06" db="EMBL/GenBank/DDBJ databases">
        <authorList>
            <person name="Sun Q."/>
            <person name="Li D."/>
        </authorList>
    </citation>
    <scope>NUCLEOTIDE SEQUENCE [LARGE SCALE GENOMIC DNA]</scope>
    <source>
        <strain evidence="3 4">MSJ-40</strain>
    </source>
</reference>
<evidence type="ECO:0000313" key="3">
    <source>
        <dbReference type="EMBL" id="MBU5437012.1"/>
    </source>
</evidence>
<name>A0ABS6E282_9FIRM</name>
<dbReference type="InterPro" id="IPR014239">
    <property type="entry name" value="YpeB_PepSY1-2"/>
</dbReference>
<feature type="domain" description="Sporulation protein YpeB PepSY1 and PepSY2" evidence="1">
    <location>
        <begin position="183"/>
        <end position="378"/>
    </location>
</feature>
<dbReference type="Pfam" id="PF20769">
    <property type="entry name" value="YPEB_N"/>
    <property type="match status" value="1"/>
</dbReference>